<protein>
    <submittedName>
        <fullName evidence="5">LacI family DNA-binding transcriptional regulator</fullName>
    </submittedName>
</protein>
<dbReference type="CDD" id="cd01392">
    <property type="entry name" value="HTH_LacI"/>
    <property type="match status" value="1"/>
</dbReference>
<keyword evidence="2 5" id="KW-0238">DNA-binding</keyword>
<dbReference type="SUPFAM" id="SSF47413">
    <property type="entry name" value="lambda repressor-like DNA-binding domains"/>
    <property type="match status" value="1"/>
</dbReference>
<dbReference type="InterPro" id="IPR028082">
    <property type="entry name" value="Peripla_BP_I"/>
</dbReference>
<dbReference type="SUPFAM" id="SSF53822">
    <property type="entry name" value="Periplasmic binding protein-like I"/>
    <property type="match status" value="1"/>
</dbReference>
<dbReference type="InterPro" id="IPR010982">
    <property type="entry name" value="Lambda_DNA-bd_dom_sf"/>
</dbReference>
<dbReference type="InterPro" id="IPR046335">
    <property type="entry name" value="LacI/GalR-like_sensor"/>
</dbReference>
<comment type="caution">
    <text evidence="5">The sequence shown here is derived from an EMBL/GenBank/DDBJ whole genome shotgun (WGS) entry which is preliminary data.</text>
</comment>
<dbReference type="GO" id="GO:0003677">
    <property type="term" value="F:DNA binding"/>
    <property type="evidence" value="ECO:0007669"/>
    <property type="project" value="UniProtKB-KW"/>
</dbReference>
<dbReference type="PANTHER" id="PTHR30146:SF109">
    <property type="entry name" value="HTH-TYPE TRANSCRIPTIONAL REGULATOR GALS"/>
    <property type="match status" value="1"/>
</dbReference>
<dbReference type="PROSITE" id="PS00356">
    <property type="entry name" value="HTH_LACI_1"/>
    <property type="match status" value="1"/>
</dbReference>
<feature type="domain" description="HTH lacI-type" evidence="4">
    <location>
        <begin position="6"/>
        <end position="62"/>
    </location>
</feature>
<dbReference type="InterPro" id="IPR000843">
    <property type="entry name" value="HTH_LacI"/>
</dbReference>
<dbReference type="Proteomes" id="UP001597361">
    <property type="component" value="Unassembled WGS sequence"/>
</dbReference>
<evidence type="ECO:0000313" key="5">
    <source>
        <dbReference type="EMBL" id="MFD2036829.1"/>
    </source>
</evidence>
<gene>
    <name evidence="5" type="ORF">ACFSKL_18635</name>
</gene>
<organism evidence="5 6">
    <name type="scientific">Belliella marina</name>
    <dbReference type="NCBI Taxonomy" id="1644146"/>
    <lineage>
        <taxon>Bacteria</taxon>
        <taxon>Pseudomonadati</taxon>
        <taxon>Bacteroidota</taxon>
        <taxon>Cytophagia</taxon>
        <taxon>Cytophagales</taxon>
        <taxon>Cyclobacteriaceae</taxon>
        <taxon>Belliella</taxon>
    </lineage>
</organism>
<evidence type="ECO:0000256" key="3">
    <source>
        <dbReference type="ARBA" id="ARBA00023163"/>
    </source>
</evidence>
<dbReference type="RefSeq" id="WP_376888247.1">
    <property type="nucleotide sequence ID" value="NZ_JBHUHR010000045.1"/>
</dbReference>
<name>A0ABW4VQ99_9BACT</name>
<dbReference type="Gene3D" id="1.10.260.40">
    <property type="entry name" value="lambda repressor-like DNA-binding domains"/>
    <property type="match status" value="1"/>
</dbReference>
<reference evidence="6" key="1">
    <citation type="journal article" date="2019" name="Int. J. Syst. Evol. Microbiol.">
        <title>The Global Catalogue of Microorganisms (GCM) 10K type strain sequencing project: providing services to taxonomists for standard genome sequencing and annotation.</title>
        <authorList>
            <consortium name="The Broad Institute Genomics Platform"/>
            <consortium name="The Broad Institute Genome Sequencing Center for Infectious Disease"/>
            <person name="Wu L."/>
            <person name="Ma J."/>
        </authorList>
    </citation>
    <scope>NUCLEOTIDE SEQUENCE [LARGE SCALE GENOMIC DNA]</scope>
    <source>
        <strain evidence="6">CGMCC 1.15180</strain>
    </source>
</reference>
<dbReference type="Pfam" id="PF13377">
    <property type="entry name" value="Peripla_BP_3"/>
    <property type="match status" value="1"/>
</dbReference>
<proteinExistence type="predicted"/>
<dbReference type="PROSITE" id="PS50932">
    <property type="entry name" value="HTH_LACI_2"/>
    <property type="match status" value="1"/>
</dbReference>
<accession>A0ABW4VQ99</accession>
<keyword evidence="3" id="KW-0804">Transcription</keyword>
<evidence type="ECO:0000256" key="1">
    <source>
        <dbReference type="ARBA" id="ARBA00023015"/>
    </source>
</evidence>
<keyword evidence="6" id="KW-1185">Reference proteome</keyword>
<dbReference type="Gene3D" id="3.40.50.2300">
    <property type="match status" value="2"/>
</dbReference>
<keyword evidence="1" id="KW-0805">Transcription regulation</keyword>
<evidence type="ECO:0000256" key="2">
    <source>
        <dbReference type="ARBA" id="ARBA00023125"/>
    </source>
</evidence>
<dbReference type="PANTHER" id="PTHR30146">
    <property type="entry name" value="LACI-RELATED TRANSCRIPTIONAL REPRESSOR"/>
    <property type="match status" value="1"/>
</dbReference>
<dbReference type="EMBL" id="JBHUHR010000045">
    <property type="protein sequence ID" value="MFD2036829.1"/>
    <property type="molecule type" value="Genomic_DNA"/>
</dbReference>
<evidence type="ECO:0000259" key="4">
    <source>
        <dbReference type="PROSITE" id="PS50932"/>
    </source>
</evidence>
<evidence type="ECO:0000313" key="6">
    <source>
        <dbReference type="Proteomes" id="UP001597361"/>
    </source>
</evidence>
<dbReference type="SMART" id="SM00354">
    <property type="entry name" value="HTH_LACI"/>
    <property type="match status" value="1"/>
</dbReference>
<sequence length="338" mass="37822">MKKKKISIADIAKATGVSTTTVSFVINKKAKNNVSTAVIEKVEKYIKEIGYKPNLLAKGLRTGKTNIIVFMVEDISDRFFSSIARLMEEKAYKNGYKLIFCSTENDTERSRELLTLFKDRQVDGFIITPPVGFEEEVKTLIEEKIPVVLFDRYFEDIEVSHVVIDNMESMFKSVNSVFGKGCRNVAFITTDSKQSQMMGRLSGYEKAVRQHGAPRLVKEIPFFGVKEKSAVEEIQSFLDANPGLDGMVFSTNYLTKAGLKVLKNNKISIPGDMAVLSFDDDELFELYTPTISALSQPVESIADKLMESLLKQLNGKAEKDAIIQTELMGSLIERESTG</sequence>
<dbReference type="Pfam" id="PF00356">
    <property type="entry name" value="LacI"/>
    <property type="match status" value="1"/>
</dbReference>